<dbReference type="OrthoDB" id="6192521at2"/>
<sequence length="119" mass="13363">MITHRSGVGDEWFWPFLDDLDQDGRVDVLFGDWSGHVWFHKNDSTAKSKQFDVDGFRLKLASGSPIKVGPINKDPTRDFDALQVARAVLTTSDCDRDGQRDLIVVPYQNGCRNKAINPG</sequence>
<protein>
    <recommendedName>
        <fullName evidence="3">FG-GAP repeat protein</fullName>
    </recommendedName>
</protein>
<dbReference type="InterPro" id="IPR028994">
    <property type="entry name" value="Integrin_alpha_N"/>
</dbReference>
<evidence type="ECO:0000313" key="2">
    <source>
        <dbReference type="Proteomes" id="UP000319143"/>
    </source>
</evidence>
<dbReference type="SUPFAM" id="SSF69318">
    <property type="entry name" value="Integrin alpha N-terminal domain"/>
    <property type="match status" value="1"/>
</dbReference>
<keyword evidence="2" id="KW-1185">Reference proteome</keyword>
<dbReference type="EMBL" id="SJPV01000009">
    <property type="protein sequence ID" value="TWU33867.1"/>
    <property type="molecule type" value="Genomic_DNA"/>
</dbReference>
<proteinExistence type="predicted"/>
<gene>
    <name evidence="1" type="ORF">Poly41_48670</name>
</gene>
<name>A0A5C6DDL3_9BACT</name>
<evidence type="ECO:0008006" key="3">
    <source>
        <dbReference type="Google" id="ProtNLM"/>
    </source>
</evidence>
<evidence type="ECO:0000313" key="1">
    <source>
        <dbReference type="EMBL" id="TWU33867.1"/>
    </source>
</evidence>
<dbReference type="Proteomes" id="UP000319143">
    <property type="component" value="Unassembled WGS sequence"/>
</dbReference>
<reference evidence="1 2" key="1">
    <citation type="submission" date="2019-02" db="EMBL/GenBank/DDBJ databases">
        <title>Deep-cultivation of Planctomycetes and their phenomic and genomic characterization uncovers novel biology.</title>
        <authorList>
            <person name="Wiegand S."/>
            <person name="Jogler M."/>
            <person name="Boedeker C."/>
            <person name="Pinto D."/>
            <person name="Vollmers J."/>
            <person name="Rivas-Marin E."/>
            <person name="Kohn T."/>
            <person name="Peeters S.H."/>
            <person name="Heuer A."/>
            <person name="Rast P."/>
            <person name="Oberbeckmann S."/>
            <person name="Bunk B."/>
            <person name="Jeske O."/>
            <person name="Meyerdierks A."/>
            <person name="Storesund J.E."/>
            <person name="Kallscheuer N."/>
            <person name="Luecker S."/>
            <person name="Lage O.M."/>
            <person name="Pohl T."/>
            <person name="Merkel B.J."/>
            <person name="Hornburger P."/>
            <person name="Mueller R.-W."/>
            <person name="Bruemmer F."/>
            <person name="Labrenz M."/>
            <person name="Spormann A.M."/>
            <person name="Op Den Camp H."/>
            <person name="Overmann J."/>
            <person name="Amann R."/>
            <person name="Jetten M.S.M."/>
            <person name="Mascher T."/>
            <person name="Medema M.H."/>
            <person name="Devos D.P."/>
            <person name="Kaster A.-K."/>
            <person name="Ovreas L."/>
            <person name="Rohde M."/>
            <person name="Galperin M.Y."/>
            <person name="Jogler C."/>
        </authorList>
    </citation>
    <scope>NUCLEOTIDE SEQUENCE [LARGE SCALE GENOMIC DNA]</scope>
    <source>
        <strain evidence="1 2">Poly41</strain>
    </source>
</reference>
<comment type="caution">
    <text evidence="1">The sequence shown here is derived from an EMBL/GenBank/DDBJ whole genome shotgun (WGS) entry which is preliminary data.</text>
</comment>
<accession>A0A5C6DDL3</accession>
<organism evidence="1 2">
    <name type="scientific">Novipirellula artificiosorum</name>
    <dbReference type="NCBI Taxonomy" id="2528016"/>
    <lineage>
        <taxon>Bacteria</taxon>
        <taxon>Pseudomonadati</taxon>
        <taxon>Planctomycetota</taxon>
        <taxon>Planctomycetia</taxon>
        <taxon>Pirellulales</taxon>
        <taxon>Pirellulaceae</taxon>
        <taxon>Novipirellula</taxon>
    </lineage>
</organism>
<dbReference type="AlphaFoldDB" id="A0A5C6DDL3"/>